<comment type="caution">
    <text evidence="2">The sequence shown here is derived from an EMBL/GenBank/DDBJ whole genome shotgun (WGS) entry which is preliminary data.</text>
</comment>
<dbReference type="EMBL" id="BMXF01000008">
    <property type="protein sequence ID" value="GHB87505.1"/>
    <property type="molecule type" value="Genomic_DNA"/>
</dbReference>
<reference evidence="2 3" key="1">
    <citation type="journal article" date="2014" name="Int. J. Syst. Evol. Microbiol.">
        <title>Complete genome sequence of Corynebacterium casei LMG S-19264T (=DSM 44701T), isolated from a smear-ripened cheese.</title>
        <authorList>
            <consortium name="US DOE Joint Genome Institute (JGI-PGF)"/>
            <person name="Walter F."/>
            <person name="Albersmeier A."/>
            <person name="Kalinowski J."/>
            <person name="Ruckert C."/>
        </authorList>
    </citation>
    <scope>NUCLEOTIDE SEQUENCE [LARGE SCALE GENOMIC DNA]</scope>
    <source>
        <strain evidence="2 3">KCTC 12866</strain>
    </source>
</reference>
<evidence type="ECO:0000313" key="3">
    <source>
        <dbReference type="Proteomes" id="UP000598271"/>
    </source>
</evidence>
<proteinExistence type="predicted"/>
<accession>A0A8J3D8G4</accession>
<gene>
    <name evidence="2" type="ORF">GCM10007390_49260</name>
</gene>
<evidence type="ECO:0000313" key="2">
    <source>
        <dbReference type="EMBL" id="GHB87505.1"/>
    </source>
</evidence>
<dbReference type="Proteomes" id="UP000598271">
    <property type="component" value="Unassembled WGS sequence"/>
</dbReference>
<feature type="compositionally biased region" description="Polar residues" evidence="1">
    <location>
        <begin position="1"/>
        <end position="13"/>
    </location>
</feature>
<evidence type="ECO:0000256" key="1">
    <source>
        <dbReference type="SAM" id="MobiDB-lite"/>
    </source>
</evidence>
<protein>
    <submittedName>
        <fullName evidence="2">Uncharacterized protein</fullName>
    </submittedName>
</protein>
<dbReference type="AlphaFoldDB" id="A0A8J3D8G4"/>
<organism evidence="2 3">
    <name type="scientific">Persicitalea jodogahamensis</name>
    <dbReference type="NCBI Taxonomy" id="402147"/>
    <lineage>
        <taxon>Bacteria</taxon>
        <taxon>Pseudomonadati</taxon>
        <taxon>Bacteroidota</taxon>
        <taxon>Cytophagia</taxon>
        <taxon>Cytophagales</taxon>
        <taxon>Spirosomataceae</taxon>
        <taxon>Persicitalea</taxon>
    </lineage>
</organism>
<keyword evidence="3" id="KW-1185">Reference proteome</keyword>
<feature type="region of interest" description="Disordered" evidence="1">
    <location>
        <begin position="1"/>
        <end position="20"/>
    </location>
</feature>
<name>A0A8J3D8G4_9BACT</name>
<sequence length="140" mass="16490">MKHRAQSQFTMTDRTIHPDPKCQRNQQALLDSLDGELREMMAYTHRVGNVTFHYYSEQLAEPTEEDYEDWLLGLPEEIAKDHSERGFEKCRGVLSLRRHAAERNDSGLDAYVKESVSEEDYRRWSELRDKSLANQREKGE</sequence>